<dbReference type="Pfam" id="PF08268">
    <property type="entry name" value="FBA_3"/>
    <property type="match status" value="1"/>
</dbReference>
<dbReference type="AlphaFoldDB" id="A0ABC9CME5"/>
<dbReference type="EMBL" id="OZ075113">
    <property type="protein sequence ID" value="CAL5022670.1"/>
    <property type="molecule type" value="Genomic_DNA"/>
</dbReference>
<dbReference type="PANTHER" id="PTHR31672:SF2">
    <property type="entry name" value="F-BOX DOMAIN-CONTAINING PROTEIN"/>
    <property type="match status" value="1"/>
</dbReference>
<dbReference type="InterPro" id="IPR013187">
    <property type="entry name" value="F-box-assoc_dom_typ3"/>
</dbReference>
<accession>A0ABC9CME5</accession>
<dbReference type="Gene3D" id="1.20.1280.50">
    <property type="match status" value="1"/>
</dbReference>
<dbReference type="SUPFAM" id="SSF81383">
    <property type="entry name" value="F-box domain"/>
    <property type="match status" value="1"/>
</dbReference>
<dbReference type="InterPro" id="IPR050796">
    <property type="entry name" value="SCF_F-box_component"/>
</dbReference>
<evidence type="ECO:0000259" key="2">
    <source>
        <dbReference type="Pfam" id="PF08268"/>
    </source>
</evidence>
<dbReference type="NCBIfam" id="TIGR01640">
    <property type="entry name" value="F_box_assoc_1"/>
    <property type="match status" value="1"/>
</dbReference>
<organism evidence="3 4">
    <name type="scientific">Urochloa decumbens</name>
    <dbReference type="NCBI Taxonomy" id="240449"/>
    <lineage>
        <taxon>Eukaryota</taxon>
        <taxon>Viridiplantae</taxon>
        <taxon>Streptophyta</taxon>
        <taxon>Embryophyta</taxon>
        <taxon>Tracheophyta</taxon>
        <taxon>Spermatophyta</taxon>
        <taxon>Magnoliopsida</taxon>
        <taxon>Liliopsida</taxon>
        <taxon>Poales</taxon>
        <taxon>Poaceae</taxon>
        <taxon>PACMAD clade</taxon>
        <taxon>Panicoideae</taxon>
        <taxon>Panicodae</taxon>
        <taxon>Paniceae</taxon>
        <taxon>Melinidinae</taxon>
        <taxon>Urochloa</taxon>
    </lineage>
</organism>
<feature type="domain" description="F-box associated beta-propeller type 3" evidence="2">
    <location>
        <begin position="115"/>
        <end position="359"/>
    </location>
</feature>
<dbReference type="InterPro" id="IPR001810">
    <property type="entry name" value="F-box_dom"/>
</dbReference>
<evidence type="ECO:0008006" key="5">
    <source>
        <dbReference type="Google" id="ProtNLM"/>
    </source>
</evidence>
<gene>
    <name evidence="3" type="ORF">URODEC1_LOCUS76570</name>
</gene>
<evidence type="ECO:0000259" key="1">
    <source>
        <dbReference type="Pfam" id="PF00646"/>
    </source>
</evidence>
<protein>
    <recommendedName>
        <fullName evidence="5">F-box domain-containing protein</fullName>
    </recommendedName>
</protein>
<dbReference type="Pfam" id="PF00646">
    <property type="entry name" value="F-box"/>
    <property type="match status" value="1"/>
</dbReference>
<reference evidence="3" key="1">
    <citation type="submission" date="2024-10" db="EMBL/GenBank/DDBJ databases">
        <authorList>
            <person name="Ryan C."/>
        </authorList>
    </citation>
    <scope>NUCLEOTIDE SEQUENCE [LARGE SCALE GENOMIC DNA]</scope>
</reference>
<dbReference type="Proteomes" id="UP001497457">
    <property type="component" value="Chromosome 3rd"/>
</dbReference>
<evidence type="ECO:0000313" key="4">
    <source>
        <dbReference type="Proteomes" id="UP001497457"/>
    </source>
</evidence>
<dbReference type="InterPro" id="IPR017451">
    <property type="entry name" value="F-box-assoc_interact_dom"/>
</dbReference>
<proteinExistence type="predicted"/>
<evidence type="ECO:0000313" key="3">
    <source>
        <dbReference type="EMBL" id="CAL5022670.1"/>
    </source>
</evidence>
<feature type="domain" description="F-box" evidence="1">
    <location>
        <begin position="25"/>
        <end position="57"/>
    </location>
</feature>
<dbReference type="PANTHER" id="PTHR31672">
    <property type="entry name" value="BNACNNG10540D PROTEIN"/>
    <property type="match status" value="1"/>
</dbReference>
<sequence>MEKSATAGRTWTRRAAASPVEELVVWEILLVRLPAKALLRCRAVCRAWRRLTSADDFLLAHHRHQPPLPLVSFRGHIRSGREFADAAVDAFDLWRSPAKRHPVLRFNDYNRFREFEVLASCDGLLLVSLSIWGSSSFYICNPATRQWITLPSPAGNTIAGLYPHGSSGEYRVLYRKRRSRYREGEGDDVYSVLTVGSSAEPRRIGCPVLASPSIKRSMAFMNDRPPVLLHSCLHWGQQSLNQDLIVFDTVSESFRCISAPAAYNWACSDLFDMYGMLGVSNVNQSQAMVEVWVLQDYKMGVWSLKYLIKLPVVEMRTIAKRWSFNALIVSESGDMLVYCNTDLHLFHCSSDGKLLQKFQWDHVSPNVTGHWFKESLCRHSFLQNQDHGFLGQPRFFRGL</sequence>
<keyword evidence="4" id="KW-1185">Reference proteome</keyword>
<name>A0ABC9CME5_9POAL</name>
<dbReference type="InterPro" id="IPR036047">
    <property type="entry name" value="F-box-like_dom_sf"/>
</dbReference>